<protein>
    <recommendedName>
        <fullName evidence="2">N-acetyltransferase domain-containing protein</fullName>
    </recommendedName>
</protein>
<evidence type="ECO:0000256" key="1">
    <source>
        <dbReference type="SAM" id="MobiDB-lite"/>
    </source>
</evidence>
<dbReference type="InterPro" id="IPR000182">
    <property type="entry name" value="GNAT_dom"/>
</dbReference>
<feature type="compositionally biased region" description="Polar residues" evidence="1">
    <location>
        <begin position="82"/>
        <end position="98"/>
    </location>
</feature>
<dbReference type="CDD" id="cd04301">
    <property type="entry name" value="NAT_SF"/>
    <property type="match status" value="1"/>
</dbReference>
<dbReference type="RefSeq" id="XP_033393641.1">
    <property type="nucleotide sequence ID" value="XM_033539351.1"/>
</dbReference>
<dbReference type="GeneID" id="54296847"/>
<evidence type="ECO:0000259" key="2">
    <source>
        <dbReference type="PROSITE" id="PS51186"/>
    </source>
</evidence>
<accession>A0A6A6B284</accession>
<dbReference type="Pfam" id="PF00583">
    <property type="entry name" value="Acetyltransf_1"/>
    <property type="match status" value="1"/>
</dbReference>
<evidence type="ECO:0000313" key="4">
    <source>
        <dbReference type="Proteomes" id="UP000799438"/>
    </source>
</evidence>
<gene>
    <name evidence="3" type="ORF">K452DRAFT_278036</name>
</gene>
<dbReference type="PANTHER" id="PTHR43305:SF1">
    <property type="entry name" value="FAMILY N-ACETYLTRANSFERASE, PUTATIVE (AFU_ORTHOLOGUE AFUA_2G01380)-RELATED"/>
    <property type="match status" value="1"/>
</dbReference>
<dbReference type="InterPro" id="IPR052777">
    <property type="entry name" value="Acetyltransferase_Enz"/>
</dbReference>
<feature type="domain" description="N-acetyltransferase" evidence="2">
    <location>
        <begin position="136"/>
        <end position="238"/>
    </location>
</feature>
<dbReference type="Proteomes" id="UP000799438">
    <property type="component" value="Unassembled WGS sequence"/>
</dbReference>
<dbReference type="OrthoDB" id="41532at2759"/>
<proteinExistence type="predicted"/>
<keyword evidence="4" id="KW-1185">Reference proteome</keyword>
<dbReference type="PANTHER" id="PTHR43305">
    <property type="entry name" value="FAMILY N-ACETYLTRANSFERASE, PUTATIVE (AFU_ORTHOLOGUE AFUA_2G01380)-RELATED"/>
    <property type="match status" value="1"/>
</dbReference>
<feature type="region of interest" description="Disordered" evidence="1">
    <location>
        <begin position="82"/>
        <end position="107"/>
    </location>
</feature>
<dbReference type="PROSITE" id="PS51186">
    <property type="entry name" value="GNAT"/>
    <property type="match status" value="1"/>
</dbReference>
<dbReference type="GO" id="GO:0016747">
    <property type="term" value="F:acyltransferase activity, transferring groups other than amino-acyl groups"/>
    <property type="evidence" value="ECO:0007669"/>
    <property type="project" value="InterPro"/>
</dbReference>
<reference evidence="3" key="1">
    <citation type="journal article" date="2020" name="Stud. Mycol.">
        <title>101 Dothideomycetes genomes: a test case for predicting lifestyles and emergence of pathogens.</title>
        <authorList>
            <person name="Haridas S."/>
            <person name="Albert R."/>
            <person name="Binder M."/>
            <person name="Bloem J."/>
            <person name="Labutti K."/>
            <person name="Salamov A."/>
            <person name="Andreopoulos B."/>
            <person name="Baker S."/>
            <person name="Barry K."/>
            <person name="Bills G."/>
            <person name="Bluhm B."/>
            <person name="Cannon C."/>
            <person name="Castanera R."/>
            <person name="Culley D."/>
            <person name="Daum C."/>
            <person name="Ezra D."/>
            <person name="Gonzalez J."/>
            <person name="Henrissat B."/>
            <person name="Kuo A."/>
            <person name="Liang C."/>
            <person name="Lipzen A."/>
            <person name="Lutzoni F."/>
            <person name="Magnuson J."/>
            <person name="Mondo S."/>
            <person name="Nolan M."/>
            <person name="Ohm R."/>
            <person name="Pangilinan J."/>
            <person name="Park H.-J."/>
            <person name="Ramirez L."/>
            <person name="Alfaro M."/>
            <person name="Sun H."/>
            <person name="Tritt A."/>
            <person name="Yoshinaga Y."/>
            <person name="Zwiers L.-H."/>
            <person name="Turgeon B."/>
            <person name="Goodwin S."/>
            <person name="Spatafora J."/>
            <person name="Crous P."/>
            <person name="Grigoriev I."/>
        </authorList>
    </citation>
    <scope>NUCLEOTIDE SEQUENCE</scope>
    <source>
        <strain evidence="3">CBS 121167</strain>
    </source>
</reference>
<dbReference type="Gene3D" id="3.40.630.30">
    <property type="match status" value="1"/>
</dbReference>
<name>A0A6A6B284_9PEZI</name>
<dbReference type="SUPFAM" id="SSF55729">
    <property type="entry name" value="Acyl-CoA N-acyltransferases (Nat)"/>
    <property type="match status" value="1"/>
</dbReference>
<evidence type="ECO:0000313" key="3">
    <source>
        <dbReference type="EMBL" id="KAF2137926.1"/>
    </source>
</evidence>
<sequence>MRASDGTAATLKVNAPPSSVAIVPARTPDAIASTRSLFLEYTAWLNIDLSFQSFEDELAGLPGKYSPEKGGEILLAVLERGTQQRTTVRESPSTTSVDGASAGLGGSSSGSYRVCSSGPAAPMGAGDGNDEPLDVETVGCIALRDITPASSTSVSHRRIAEVKRLYVRPAGRGSGVGKKLVKGILDTARQLGYAEVLLDTLPNMEGAIKLYTQSGFVETQKYYDTTLEETIFMRCVLEEELSDATGADGGGRQ</sequence>
<dbReference type="EMBL" id="ML995499">
    <property type="protein sequence ID" value="KAF2137926.1"/>
    <property type="molecule type" value="Genomic_DNA"/>
</dbReference>
<organism evidence="3 4">
    <name type="scientific">Aplosporella prunicola CBS 121167</name>
    <dbReference type="NCBI Taxonomy" id="1176127"/>
    <lineage>
        <taxon>Eukaryota</taxon>
        <taxon>Fungi</taxon>
        <taxon>Dikarya</taxon>
        <taxon>Ascomycota</taxon>
        <taxon>Pezizomycotina</taxon>
        <taxon>Dothideomycetes</taxon>
        <taxon>Dothideomycetes incertae sedis</taxon>
        <taxon>Botryosphaeriales</taxon>
        <taxon>Aplosporellaceae</taxon>
        <taxon>Aplosporella</taxon>
    </lineage>
</organism>
<dbReference type="InterPro" id="IPR016181">
    <property type="entry name" value="Acyl_CoA_acyltransferase"/>
</dbReference>
<dbReference type="AlphaFoldDB" id="A0A6A6B284"/>